<keyword evidence="6" id="KW-0479">Metal-binding</keyword>
<dbReference type="EMBL" id="SRYR01000002">
    <property type="protein sequence ID" value="TGY42638.1"/>
    <property type="molecule type" value="Genomic_DNA"/>
</dbReference>
<name>A0A4S2DK80_9CLOT</name>
<dbReference type="OrthoDB" id="389577at2"/>
<dbReference type="GO" id="GO:0009401">
    <property type="term" value="P:phosphoenolpyruvate-dependent sugar phosphotransferase system"/>
    <property type="evidence" value="ECO:0007669"/>
    <property type="project" value="UniProtKB-KW"/>
</dbReference>
<feature type="modified residue" description="Phosphohistidine; by HPr" evidence="7">
    <location>
        <position position="76"/>
    </location>
</feature>
<dbReference type="GO" id="GO:0046872">
    <property type="term" value="F:metal ion binding"/>
    <property type="evidence" value="ECO:0007669"/>
    <property type="project" value="UniProtKB-KW"/>
</dbReference>
<evidence type="ECO:0000256" key="6">
    <source>
        <dbReference type="PIRSR" id="PIRSR000699-2"/>
    </source>
</evidence>
<dbReference type="GO" id="GO:0016740">
    <property type="term" value="F:transferase activity"/>
    <property type="evidence" value="ECO:0007669"/>
    <property type="project" value="UniProtKB-KW"/>
</dbReference>
<gene>
    <name evidence="8" type="ORF">E5347_07435</name>
</gene>
<evidence type="ECO:0000313" key="9">
    <source>
        <dbReference type="Proteomes" id="UP000306888"/>
    </source>
</evidence>
<dbReference type="AlphaFoldDB" id="A0A4S2DK80"/>
<protein>
    <submittedName>
        <fullName evidence="8">PTS lactose/cellobiose transporter subunit IIA</fullName>
    </submittedName>
</protein>
<dbReference type="CDD" id="cd00215">
    <property type="entry name" value="PTS_IIA_lac"/>
    <property type="match status" value="1"/>
</dbReference>
<comment type="caution">
    <text evidence="8">The sequence shown here is derived from an EMBL/GenBank/DDBJ whole genome shotgun (WGS) entry which is preliminary data.</text>
</comment>
<evidence type="ECO:0000256" key="3">
    <source>
        <dbReference type="ARBA" id="ARBA00022679"/>
    </source>
</evidence>
<accession>A0A4S2DK80</accession>
<keyword evidence="2" id="KW-0762">Sugar transport</keyword>
<dbReference type="RefSeq" id="WP_136006017.1">
    <property type="nucleotide sequence ID" value="NZ_SRYR01000002.1"/>
</dbReference>
<comment type="cofactor">
    <cofactor evidence="6">
        <name>Mg(2+)</name>
        <dbReference type="ChEBI" id="CHEBI:18420"/>
    </cofactor>
    <text evidence="6">Binds 1 Mg(2+) ion per trimer.</text>
</comment>
<dbReference type="Gene3D" id="1.20.58.80">
    <property type="entry name" value="Phosphotransferase system, lactose/cellobiose-type IIA subunit"/>
    <property type="match status" value="1"/>
</dbReference>
<reference evidence="8 9" key="1">
    <citation type="submission" date="2019-04" db="EMBL/GenBank/DDBJ databases">
        <title>Microbes associate with the intestines of laboratory mice.</title>
        <authorList>
            <person name="Navarre W."/>
            <person name="Wong E."/>
            <person name="Huang K."/>
            <person name="Tropini C."/>
            <person name="Ng K."/>
            <person name="Yu B."/>
        </authorList>
    </citation>
    <scope>NUCLEOTIDE SEQUENCE [LARGE SCALE GENOMIC DNA]</scope>
    <source>
        <strain evidence="8 9">NM50_B9-20</strain>
    </source>
</reference>
<dbReference type="Pfam" id="PF02255">
    <property type="entry name" value="PTS_IIA"/>
    <property type="match status" value="1"/>
</dbReference>
<dbReference type="PROSITE" id="PS51095">
    <property type="entry name" value="PTS_EIIA_TYPE_3"/>
    <property type="match status" value="1"/>
</dbReference>
<dbReference type="PANTHER" id="PTHR34382">
    <property type="entry name" value="PTS SYSTEM N,N'-DIACETYLCHITOBIOSE-SPECIFIC EIIA COMPONENT"/>
    <property type="match status" value="1"/>
</dbReference>
<dbReference type="SUPFAM" id="SSF46973">
    <property type="entry name" value="Enzyme IIa from lactose specific PTS, IIa-lac"/>
    <property type="match status" value="1"/>
</dbReference>
<keyword evidence="9" id="KW-1185">Reference proteome</keyword>
<evidence type="ECO:0000256" key="4">
    <source>
        <dbReference type="ARBA" id="ARBA00022683"/>
    </source>
</evidence>
<organism evidence="8 9">
    <name type="scientific">Clostridium sartagoforme</name>
    <dbReference type="NCBI Taxonomy" id="84031"/>
    <lineage>
        <taxon>Bacteria</taxon>
        <taxon>Bacillati</taxon>
        <taxon>Bacillota</taxon>
        <taxon>Clostridia</taxon>
        <taxon>Eubacteriales</taxon>
        <taxon>Clostridiaceae</taxon>
        <taxon>Clostridium</taxon>
    </lineage>
</organism>
<dbReference type="PIRSF" id="PIRSF000699">
    <property type="entry name" value="PTS_IILac_III"/>
    <property type="match status" value="1"/>
</dbReference>
<evidence type="ECO:0000256" key="5">
    <source>
        <dbReference type="PIRSR" id="PIRSR000699-1"/>
    </source>
</evidence>
<evidence type="ECO:0000256" key="1">
    <source>
        <dbReference type="ARBA" id="ARBA00022448"/>
    </source>
</evidence>
<evidence type="ECO:0000256" key="2">
    <source>
        <dbReference type="ARBA" id="ARBA00022597"/>
    </source>
</evidence>
<feature type="active site" description="Tele-phosphohistidine intermediate" evidence="5">
    <location>
        <position position="76"/>
    </location>
</feature>
<keyword evidence="3" id="KW-0808">Transferase</keyword>
<feature type="binding site" evidence="6">
    <location>
        <position position="79"/>
    </location>
    <ligand>
        <name>Mg(2+)</name>
        <dbReference type="ChEBI" id="CHEBI:18420"/>
        <note>ligand shared between all trimeric partners</note>
    </ligand>
</feature>
<keyword evidence="6" id="KW-0460">Magnesium</keyword>
<dbReference type="Proteomes" id="UP000306888">
    <property type="component" value="Unassembled WGS sequence"/>
</dbReference>
<proteinExistence type="predicted"/>
<evidence type="ECO:0000313" key="8">
    <source>
        <dbReference type="EMBL" id="TGY42638.1"/>
    </source>
</evidence>
<dbReference type="PANTHER" id="PTHR34382:SF7">
    <property type="entry name" value="PTS SYSTEM N,N'-DIACETYLCHITOBIOSE-SPECIFIC EIIA COMPONENT"/>
    <property type="match status" value="1"/>
</dbReference>
<evidence type="ECO:0000256" key="7">
    <source>
        <dbReference type="PROSITE-ProRule" id="PRU00418"/>
    </source>
</evidence>
<dbReference type="InterPro" id="IPR003188">
    <property type="entry name" value="PTS_IIA_lac/cel"/>
</dbReference>
<sequence>MDELELVAFEIISNVGMAKSLAMEAIRESRNGNFEVAEKKVEEAKGFLLEGHHAHSGLIQDEANGKKLEFSLIIMHAEDQLMSAETIKDLAIELIEMNKEIKNK</sequence>
<keyword evidence="4" id="KW-0598">Phosphotransferase system</keyword>
<dbReference type="InterPro" id="IPR036542">
    <property type="entry name" value="PTS_IIA_lac/cel_sf"/>
</dbReference>
<keyword evidence="1" id="KW-0813">Transport</keyword>